<feature type="non-terminal residue" evidence="16">
    <location>
        <position position="1"/>
    </location>
</feature>
<feature type="transmembrane region" description="Helical" evidence="15">
    <location>
        <begin position="168"/>
        <end position="185"/>
    </location>
</feature>
<feature type="binding site" evidence="13">
    <location>
        <position position="16"/>
    </location>
    <ligand>
        <name>Ca(2+)</name>
        <dbReference type="ChEBI" id="CHEBI:29108"/>
    </ligand>
</feature>
<dbReference type="Proteomes" id="UP000537039">
    <property type="component" value="Unassembled WGS sequence"/>
</dbReference>
<dbReference type="UniPathway" id="UPA00222"/>
<dbReference type="GO" id="GO:0017040">
    <property type="term" value="F:N-acylsphingosine amidohydrolase activity"/>
    <property type="evidence" value="ECO:0007669"/>
    <property type="project" value="UniProtKB-EC"/>
</dbReference>
<evidence type="ECO:0000256" key="14">
    <source>
        <dbReference type="PIRSR" id="PIRSR608901-2"/>
    </source>
</evidence>
<comment type="catalytic activity">
    <reaction evidence="12">
        <text>an N-acylsphinganine + H2O = sphinganine + a fatty acid</text>
        <dbReference type="Rhea" id="RHEA:33551"/>
        <dbReference type="ChEBI" id="CHEBI:15377"/>
        <dbReference type="ChEBI" id="CHEBI:28868"/>
        <dbReference type="ChEBI" id="CHEBI:31488"/>
        <dbReference type="ChEBI" id="CHEBI:57817"/>
    </reaction>
    <physiologicalReaction direction="left-to-right" evidence="12">
        <dbReference type="Rhea" id="RHEA:33552"/>
    </physiologicalReaction>
</comment>
<comment type="similarity">
    <text evidence="4 15">Belongs to the alkaline ceramidase family.</text>
</comment>
<feature type="binding site" evidence="14">
    <location>
        <position position="207"/>
    </location>
    <ligand>
        <name>Zn(2+)</name>
        <dbReference type="ChEBI" id="CHEBI:29105"/>
        <note>catalytic</note>
    </ligand>
</feature>
<gene>
    <name evidence="16" type="primary">Acer1</name>
    <name evidence="16" type="ORF">CICMAG_R02787</name>
</gene>
<keyword evidence="5 15" id="KW-0812">Transmembrane</keyword>
<dbReference type="EMBL" id="VXAE01022160">
    <property type="protein sequence ID" value="NXJ44480.1"/>
    <property type="molecule type" value="Genomic_DNA"/>
</dbReference>
<name>A0A7L0BFY7_9AVES</name>
<feature type="binding site" evidence="13">
    <location>
        <position position="27"/>
    </location>
    <ligand>
        <name>Ca(2+)</name>
        <dbReference type="ChEBI" id="CHEBI:29108"/>
    </ligand>
</feature>
<evidence type="ECO:0000256" key="2">
    <source>
        <dbReference type="ARBA" id="ARBA00004760"/>
    </source>
</evidence>
<evidence type="ECO:0000256" key="6">
    <source>
        <dbReference type="ARBA" id="ARBA00022801"/>
    </source>
</evidence>
<dbReference type="EC" id="3.5.1.-" evidence="15"/>
<feature type="transmembrane region" description="Helical" evidence="15">
    <location>
        <begin position="140"/>
        <end position="156"/>
    </location>
</feature>
<keyword evidence="13" id="KW-0479">Metal-binding</keyword>
<evidence type="ECO:0000256" key="8">
    <source>
        <dbReference type="ARBA" id="ARBA00022989"/>
    </source>
</evidence>
<dbReference type="InterPro" id="IPR008901">
    <property type="entry name" value="ACER"/>
</dbReference>
<comment type="catalytic activity">
    <reaction evidence="11">
        <text>an N-acylsphing-4-enine + H2O = sphing-4-enine + a fatty acid</text>
        <dbReference type="Rhea" id="RHEA:20856"/>
        <dbReference type="ChEBI" id="CHEBI:15377"/>
        <dbReference type="ChEBI" id="CHEBI:28868"/>
        <dbReference type="ChEBI" id="CHEBI:52639"/>
        <dbReference type="ChEBI" id="CHEBI:57756"/>
        <dbReference type="EC" id="3.5.1.23"/>
    </reaction>
    <physiologicalReaction direction="left-to-right" evidence="11">
        <dbReference type="Rhea" id="RHEA:20857"/>
    </physiologicalReaction>
</comment>
<comment type="function">
    <text evidence="15">Hydrolyzes the sphingolipid ceramide into sphingosine and free fatty acid.</text>
</comment>
<dbReference type="GO" id="GO:0046512">
    <property type="term" value="P:sphingosine biosynthetic process"/>
    <property type="evidence" value="ECO:0007669"/>
    <property type="project" value="UniProtKB-ARBA"/>
</dbReference>
<keyword evidence="6 15" id="KW-0378">Hydrolase</keyword>
<evidence type="ECO:0000313" key="17">
    <source>
        <dbReference type="Proteomes" id="UP000537039"/>
    </source>
</evidence>
<feature type="transmembrane region" description="Helical" evidence="15">
    <location>
        <begin position="117"/>
        <end position="134"/>
    </location>
</feature>
<comment type="subcellular location">
    <subcellularLocation>
        <location evidence="1">Membrane</location>
        <topology evidence="1">Multi-pass membrane protein</topology>
    </subcellularLocation>
</comment>
<feature type="non-terminal residue" evidence="16">
    <location>
        <position position="261"/>
    </location>
</feature>
<dbReference type="Pfam" id="PF05875">
    <property type="entry name" value="Ceramidase"/>
    <property type="match status" value="1"/>
</dbReference>
<evidence type="ECO:0000256" key="3">
    <source>
        <dbReference type="ARBA" id="ARBA00004991"/>
    </source>
</evidence>
<reference evidence="16 17" key="1">
    <citation type="submission" date="2019-09" db="EMBL/GenBank/DDBJ databases">
        <title>Bird 10,000 Genomes (B10K) Project - Family phase.</title>
        <authorList>
            <person name="Zhang G."/>
        </authorList>
    </citation>
    <scope>NUCLEOTIDE SEQUENCE [LARGE SCALE GENOMIC DNA]</scope>
    <source>
        <strain evidence="16">B10K-DU-001-47</strain>
        <tissue evidence="16">Muscle</tissue>
    </source>
</reference>
<keyword evidence="17" id="KW-1185">Reference proteome</keyword>
<organism evidence="16 17">
    <name type="scientific">Ciconia maguari</name>
    <dbReference type="NCBI Taxonomy" id="52777"/>
    <lineage>
        <taxon>Eukaryota</taxon>
        <taxon>Metazoa</taxon>
        <taxon>Chordata</taxon>
        <taxon>Craniata</taxon>
        <taxon>Vertebrata</taxon>
        <taxon>Euteleostomi</taxon>
        <taxon>Archelosauria</taxon>
        <taxon>Archosauria</taxon>
        <taxon>Dinosauria</taxon>
        <taxon>Saurischia</taxon>
        <taxon>Theropoda</taxon>
        <taxon>Coelurosauria</taxon>
        <taxon>Aves</taxon>
        <taxon>Neognathae</taxon>
        <taxon>Neoaves</taxon>
        <taxon>Aequornithes</taxon>
        <taxon>Ciconiiformes</taxon>
        <taxon>Ciconiidae</taxon>
        <taxon>Ciconia</taxon>
    </lineage>
</organism>
<accession>A0A7L0BFY7</accession>
<evidence type="ECO:0000256" key="11">
    <source>
        <dbReference type="ARBA" id="ARBA00048323"/>
    </source>
</evidence>
<feature type="binding site" evidence="13">
    <location>
        <position position="13"/>
    </location>
    <ligand>
        <name>Ca(2+)</name>
        <dbReference type="ChEBI" id="CHEBI:29108"/>
    </ligand>
</feature>
<evidence type="ECO:0000313" key="16">
    <source>
        <dbReference type="EMBL" id="NXJ44480.1"/>
    </source>
</evidence>
<sequence>MPSIFSYQSAEVDWCEGNFERSTIIAEYYNTVSAGASEGQAGVRRQPAPGTQELLLGDEMEQPCFLSCIFSTYFHMTLSYLGQLLDELSILWTLAVAYAFWYPRVYFPRCIKSRKHFFWLSGVTTVISTLMSFIKPAFNAYVLNCIAFHLLYLTWCELKKCNDKRVHWTAAAMVVCWVLAISSWISDKWLCGLWQAINFPYFHSFWHVLIAMSLLYCCPMVIYFDVNYEMPSFKPKLGYWPNDSWPVGVPYIALEESHKQC</sequence>
<comment type="caution">
    <text evidence="16">The sequence shown here is derived from an EMBL/GenBank/DDBJ whole genome shotgun (WGS) entry which is preliminary data.</text>
</comment>
<evidence type="ECO:0000256" key="13">
    <source>
        <dbReference type="PIRSR" id="PIRSR608901-1"/>
    </source>
</evidence>
<feature type="binding site" evidence="14">
    <location>
        <position position="203"/>
    </location>
    <ligand>
        <name>Zn(2+)</name>
        <dbReference type="ChEBI" id="CHEBI:29105"/>
        <note>catalytic</note>
    </ligand>
</feature>
<feature type="transmembrane region" description="Helical" evidence="15">
    <location>
        <begin position="205"/>
        <end position="226"/>
    </location>
</feature>
<dbReference type="PANTHER" id="PTHR46139:SF2">
    <property type="entry name" value="ALKALINE CERAMIDASE 1"/>
    <property type="match status" value="1"/>
</dbReference>
<proteinExistence type="inferred from homology"/>
<keyword evidence="14" id="KW-0862">Zinc</keyword>
<comment type="pathway">
    <text evidence="2">Lipid metabolism; sphingolipid metabolism.</text>
</comment>
<dbReference type="GO" id="GO:0046872">
    <property type="term" value="F:metal ion binding"/>
    <property type="evidence" value="ECO:0007669"/>
    <property type="project" value="UniProtKB-KW"/>
</dbReference>
<evidence type="ECO:0000256" key="9">
    <source>
        <dbReference type="ARBA" id="ARBA00023136"/>
    </source>
</evidence>
<evidence type="ECO:0000256" key="5">
    <source>
        <dbReference type="ARBA" id="ARBA00022692"/>
    </source>
</evidence>
<feature type="transmembrane region" description="Helical" evidence="15">
    <location>
        <begin position="88"/>
        <end position="105"/>
    </location>
</feature>
<feature type="binding site" evidence="13">
    <location>
        <position position="14"/>
    </location>
    <ligand>
        <name>Ca(2+)</name>
        <dbReference type="ChEBI" id="CHEBI:29108"/>
    </ligand>
</feature>
<keyword evidence="15" id="KW-0443">Lipid metabolism</keyword>
<evidence type="ECO:0000256" key="4">
    <source>
        <dbReference type="ARBA" id="ARBA00009780"/>
    </source>
</evidence>
<comment type="catalytic activity">
    <reaction evidence="10">
        <text>N-(9Z-octadecenoyl)-sphing-4-enine + H2O = sphing-4-enine + (9Z)-octadecenoate</text>
        <dbReference type="Rhea" id="RHEA:41299"/>
        <dbReference type="ChEBI" id="CHEBI:15377"/>
        <dbReference type="ChEBI" id="CHEBI:30823"/>
        <dbReference type="ChEBI" id="CHEBI:57756"/>
        <dbReference type="ChEBI" id="CHEBI:77996"/>
    </reaction>
    <physiologicalReaction direction="left-to-right" evidence="10">
        <dbReference type="Rhea" id="RHEA:41300"/>
    </physiologicalReaction>
</comment>
<evidence type="ECO:0000256" key="15">
    <source>
        <dbReference type="RuleBase" id="RU364079"/>
    </source>
</evidence>
<dbReference type="AlphaFoldDB" id="A0A7L0BFY7"/>
<feature type="binding site" evidence="13">
    <location>
        <position position="18"/>
    </location>
    <ligand>
        <name>Ca(2+)</name>
        <dbReference type="ChEBI" id="CHEBI:29108"/>
    </ligand>
</feature>
<protein>
    <recommendedName>
        <fullName evidence="15">Alkaline ceramidase</fullName>
        <ecNumber evidence="15">3.5.1.-</ecNumber>
    </recommendedName>
</protein>
<keyword evidence="13" id="KW-0106">Calcium</keyword>
<comment type="cofactor">
    <cofactor evidence="14">
        <name>Zn(2+)</name>
        <dbReference type="ChEBI" id="CHEBI:29105"/>
    </cofactor>
</comment>
<evidence type="ECO:0000256" key="1">
    <source>
        <dbReference type="ARBA" id="ARBA00004141"/>
    </source>
</evidence>
<evidence type="ECO:0000256" key="7">
    <source>
        <dbReference type="ARBA" id="ARBA00022919"/>
    </source>
</evidence>
<dbReference type="GO" id="GO:0005783">
    <property type="term" value="C:endoplasmic reticulum"/>
    <property type="evidence" value="ECO:0007669"/>
    <property type="project" value="TreeGrafter"/>
</dbReference>
<keyword evidence="9 15" id="KW-0472">Membrane</keyword>
<feature type="binding site" evidence="14">
    <location>
        <position position="75"/>
    </location>
    <ligand>
        <name>Zn(2+)</name>
        <dbReference type="ChEBI" id="CHEBI:29105"/>
        <note>catalytic</note>
    </ligand>
</feature>
<keyword evidence="8 15" id="KW-1133">Transmembrane helix</keyword>
<dbReference type="GO" id="GO:0046514">
    <property type="term" value="P:ceramide catabolic process"/>
    <property type="evidence" value="ECO:0007669"/>
    <property type="project" value="TreeGrafter"/>
</dbReference>
<comment type="pathway">
    <text evidence="3">Sphingolipid metabolism.</text>
</comment>
<dbReference type="PANTHER" id="PTHR46139">
    <property type="entry name" value="ALKALINE CERAMIDASE"/>
    <property type="match status" value="1"/>
</dbReference>
<evidence type="ECO:0000256" key="10">
    <source>
        <dbReference type="ARBA" id="ARBA00047401"/>
    </source>
</evidence>
<dbReference type="GO" id="GO:0016020">
    <property type="term" value="C:membrane"/>
    <property type="evidence" value="ECO:0007669"/>
    <property type="project" value="UniProtKB-SubCell"/>
</dbReference>
<comment type="caution">
    <text evidence="15">Lacks conserved residue(s) required for the propagation of feature annotation.</text>
</comment>
<keyword evidence="7" id="KW-0746">Sphingolipid metabolism</keyword>
<evidence type="ECO:0000256" key="12">
    <source>
        <dbReference type="ARBA" id="ARBA00049511"/>
    </source>
</evidence>